<dbReference type="PANTHER" id="PTHR13947">
    <property type="entry name" value="GNAT FAMILY N-ACETYLTRANSFERASE"/>
    <property type="match status" value="1"/>
</dbReference>
<dbReference type="Pfam" id="PF12802">
    <property type="entry name" value="MarR_2"/>
    <property type="match status" value="1"/>
</dbReference>
<dbReference type="InterPro" id="IPR000835">
    <property type="entry name" value="HTH_MarR-typ"/>
</dbReference>
<dbReference type="Pfam" id="PF00583">
    <property type="entry name" value="Acetyltransf_1"/>
    <property type="match status" value="1"/>
</dbReference>
<dbReference type="InterPro" id="IPR036388">
    <property type="entry name" value="WH-like_DNA-bd_sf"/>
</dbReference>
<dbReference type="InterPro" id="IPR016181">
    <property type="entry name" value="Acyl_CoA_acyltransferase"/>
</dbReference>
<feature type="domain" description="HTH marR-type" evidence="2">
    <location>
        <begin position="5"/>
        <end position="140"/>
    </location>
</feature>
<evidence type="ECO:0000256" key="1">
    <source>
        <dbReference type="ARBA" id="ARBA00022679"/>
    </source>
</evidence>
<dbReference type="Gene3D" id="1.10.10.10">
    <property type="entry name" value="Winged helix-like DNA-binding domain superfamily/Winged helix DNA-binding domain"/>
    <property type="match status" value="1"/>
</dbReference>
<proteinExistence type="predicted"/>
<keyword evidence="5" id="KW-1185">Reference proteome</keyword>
<dbReference type="InterPro" id="IPR050769">
    <property type="entry name" value="NAT_camello-type"/>
</dbReference>
<dbReference type="PROSITE" id="PS51186">
    <property type="entry name" value="GNAT"/>
    <property type="match status" value="1"/>
</dbReference>
<dbReference type="InterPro" id="IPR036390">
    <property type="entry name" value="WH_DNA-bd_sf"/>
</dbReference>
<accession>A0A845SRH8</accession>
<dbReference type="RefSeq" id="WP_162366457.1">
    <property type="nucleotide sequence ID" value="NZ_WUBS01000009.1"/>
</dbReference>
<dbReference type="Gene3D" id="3.40.630.30">
    <property type="match status" value="1"/>
</dbReference>
<dbReference type="InterPro" id="IPR000182">
    <property type="entry name" value="GNAT_dom"/>
</dbReference>
<dbReference type="AlphaFoldDB" id="A0A845SRH8"/>
<reference evidence="4 5" key="1">
    <citation type="submission" date="2019-12" db="EMBL/GenBank/DDBJ databases">
        <authorList>
            <person name="Lee S.D."/>
        </authorList>
    </citation>
    <scope>NUCLEOTIDE SEQUENCE [LARGE SCALE GENOMIC DNA]</scope>
    <source>
        <strain evidence="4 5">SAP-6</strain>
    </source>
</reference>
<dbReference type="PRINTS" id="PR00598">
    <property type="entry name" value="HTHMARR"/>
</dbReference>
<protein>
    <submittedName>
        <fullName evidence="4">GNAT family N-acetyltransferase</fullName>
    </submittedName>
</protein>
<evidence type="ECO:0000313" key="5">
    <source>
        <dbReference type="Proteomes" id="UP000461443"/>
    </source>
</evidence>
<dbReference type="GO" id="GO:0003700">
    <property type="term" value="F:DNA-binding transcription factor activity"/>
    <property type="evidence" value="ECO:0007669"/>
    <property type="project" value="InterPro"/>
</dbReference>
<dbReference type="Proteomes" id="UP000461443">
    <property type="component" value="Unassembled WGS sequence"/>
</dbReference>
<comment type="caution">
    <text evidence="4">The sequence shown here is derived from an EMBL/GenBank/DDBJ whole genome shotgun (WGS) entry which is preliminary data.</text>
</comment>
<name>A0A845SRH8_9GAMM</name>
<dbReference type="SUPFAM" id="SSF46785">
    <property type="entry name" value="Winged helix' DNA-binding domain"/>
    <property type="match status" value="1"/>
</dbReference>
<dbReference type="PANTHER" id="PTHR13947:SF37">
    <property type="entry name" value="LD18367P"/>
    <property type="match status" value="1"/>
</dbReference>
<dbReference type="EMBL" id="WUBS01000009">
    <property type="protein sequence ID" value="NDL63735.1"/>
    <property type="molecule type" value="Genomic_DNA"/>
</dbReference>
<sequence>MADHNLPLIDGIRAASRQMVRELGFMQSTLAATNYAPSAVHAILEIGARGRMAAAQLSELLGLEKSSVSRMVRKLINAGELKETAGAEDRRVKLLALTAQGQHTRAAIETFARRRVSAALDRMQPAERRAVARGLAIYARSLTSHRQGPPERAVAPVRIGTGYQPAVIGRIVEMHARFYARHAGFGRYFEGKVAGGLAEFTARLDHPANQLWTAVDGDRIVGSVAIDGEDLADRQAHLRWFIVDDGLRGAGVGRRLLREALAFCDRRAFTATQLWTFRGLDAARRLYESFGFVLAEEFPGRQWGKEMVEQRFIRPCNASGNIS</sequence>
<dbReference type="SMART" id="SM00347">
    <property type="entry name" value="HTH_MARR"/>
    <property type="match status" value="1"/>
</dbReference>
<gene>
    <name evidence="4" type="ORF">GRH90_13380</name>
</gene>
<evidence type="ECO:0000313" key="4">
    <source>
        <dbReference type="EMBL" id="NDL63735.1"/>
    </source>
</evidence>
<feature type="domain" description="N-acetyltransferase" evidence="3">
    <location>
        <begin position="169"/>
        <end position="314"/>
    </location>
</feature>
<keyword evidence="1 4" id="KW-0808">Transferase</keyword>
<dbReference type="CDD" id="cd04301">
    <property type="entry name" value="NAT_SF"/>
    <property type="match status" value="1"/>
</dbReference>
<evidence type="ECO:0000259" key="3">
    <source>
        <dbReference type="PROSITE" id="PS51186"/>
    </source>
</evidence>
<dbReference type="PROSITE" id="PS50995">
    <property type="entry name" value="HTH_MARR_2"/>
    <property type="match status" value="1"/>
</dbReference>
<reference evidence="4 5" key="2">
    <citation type="submission" date="2020-02" db="EMBL/GenBank/DDBJ databases">
        <title>The new genus of Enterobacteriales.</title>
        <authorList>
            <person name="Kim I.S."/>
        </authorList>
    </citation>
    <scope>NUCLEOTIDE SEQUENCE [LARGE SCALE GENOMIC DNA]</scope>
    <source>
        <strain evidence="4 5">SAP-6</strain>
    </source>
</reference>
<dbReference type="GO" id="GO:0008080">
    <property type="term" value="F:N-acetyltransferase activity"/>
    <property type="evidence" value="ECO:0007669"/>
    <property type="project" value="InterPro"/>
</dbReference>
<dbReference type="SUPFAM" id="SSF55729">
    <property type="entry name" value="Acyl-CoA N-acyltransferases (Nat)"/>
    <property type="match status" value="1"/>
</dbReference>
<organism evidence="4 5">
    <name type="scientific">Acerihabitans arboris</name>
    <dbReference type="NCBI Taxonomy" id="2691583"/>
    <lineage>
        <taxon>Bacteria</taxon>
        <taxon>Pseudomonadati</taxon>
        <taxon>Pseudomonadota</taxon>
        <taxon>Gammaproteobacteria</taxon>
        <taxon>Enterobacterales</taxon>
        <taxon>Pectobacteriaceae</taxon>
        <taxon>Acerihabitans</taxon>
    </lineage>
</organism>
<evidence type="ECO:0000259" key="2">
    <source>
        <dbReference type="PROSITE" id="PS50995"/>
    </source>
</evidence>